<dbReference type="OrthoDB" id="5965909at2"/>
<evidence type="ECO:0000259" key="3">
    <source>
        <dbReference type="Pfam" id="PF02036"/>
    </source>
</evidence>
<organism evidence="4 5">
    <name type="scientific">Arenimonas metalli CF5-1</name>
    <dbReference type="NCBI Taxonomy" id="1384056"/>
    <lineage>
        <taxon>Bacteria</taxon>
        <taxon>Pseudomonadati</taxon>
        <taxon>Pseudomonadota</taxon>
        <taxon>Gammaproteobacteria</taxon>
        <taxon>Lysobacterales</taxon>
        <taxon>Lysobacteraceae</taxon>
        <taxon>Arenimonas</taxon>
    </lineage>
</organism>
<comment type="caution">
    <text evidence="4">The sequence shown here is derived from an EMBL/GenBank/DDBJ whole genome shotgun (WGS) entry which is preliminary data.</text>
</comment>
<dbReference type="Proteomes" id="UP000029393">
    <property type="component" value="Unassembled WGS sequence"/>
</dbReference>
<dbReference type="PANTHER" id="PTHR38693:SF1">
    <property type="entry name" value="UBIQUINONE BIOSYNTHESIS ACCESSORY FACTOR UBIJ"/>
    <property type="match status" value="1"/>
</dbReference>
<evidence type="ECO:0000256" key="2">
    <source>
        <dbReference type="SAM" id="Coils"/>
    </source>
</evidence>
<evidence type="ECO:0000256" key="1">
    <source>
        <dbReference type="HAMAP-Rule" id="MF_02215"/>
    </source>
</evidence>
<comment type="pathway">
    <text evidence="1">Cofactor biosynthesis; ubiquinone biosynthesis.</text>
</comment>
<evidence type="ECO:0000313" key="5">
    <source>
        <dbReference type="Proteomes" id="UP000029393"/>
    </source>
</evidence>
<protein>
    <recommendedName>
        <fullName evidence="1">Ubiquinone biosynthesis accessory factor UbiJ</fullName>
    </recommendedName>
</protein>
<name>A0A091B2X7_9GAMM</name>
<comment type="subcellular location">
    <subcellularLocation>
        <location evidence="1">Cytoplasm</location>
    </subcellularLocation>
</comment>
<dbReference type="Pfam" id="PF02036">
    <property type="entry name" value="SCP2"/>
    <property type="match status" value="1"/>
</dbReference>
<dbReference type="GO" id="GO:0005737">
    <property type="term" value="C:cytoplasm"/>
    <property type="evidence" value="ECO:0007669"/>
    <property type="project" value="UniProtKB-SubCell"/>
</dbReference>
<sequence>MTPAASPFDALKPLAGRALELALNRLVALDPDTAGALTRLGGRRIGLALEAPPVALDIKVHEGQLQVGPPTDEPDLGIRATLSGVLSQLPFFRASGAPPVGKVRINGDAELARTLQHLAQRFDPDFEKPFADLLGPVIGPQVARVLGEALKAGGEFARGFSRDTVDYLTEESRDLVGKAELAAFHDDVDDLRDRAERLLARFARLNAGQGA</sequence>
<gene>
    <name evidence="1" type="primary">ubiJ</name>
    <name evidence="4" type="ORF">N787_02895</name>
</gene>
<keyword evidence="2" id="KW-0175">Coiled coil</keyword>
<dbReference type="InterPro" id="IPR003033">
    <property type="entry name" value="SCP2_sterol-bd_dom"/>
</dbReference>
<dbReference type="eggNOG" id="COG3165">
    <property type="taxonomic scope" value="Bacteria"/>
</dbReference>
<comment type="similarity">
    <text evidence="1">Belongs to the UbiJ family.</text>
</comment>
<proteinExistence type="inferred from homology"/>
<feature type="domain" description="SCP2" evidence="3">
    <location>
        <begin position="23"/>
        <end position="119"/>
    </location>
</feature>
<feature type="coiled-coil region" evidence="2">
    <location>
        <begin position="181"/>
        <end position="208"/>
    </location>
</feature>
<comment type="function">
    <text evidence="1">Required for ubiquinone (coenzyme Q) biosynthesis. Binds hydrophobic ubiquinone biosynthetic intermediates via its SCP2 domain and is essential for the stability of the Ubi complex. May constitute a docking platform where Ubi enzymes assemble and access their SCP2-bound polyprenyl substrates.</text>
</comment>
<dbReference type="GO" id="GO:0006744">
    <property type="term" value="P:ubiquinone biosynthetic process"/>
    <property type="evidence" value="ECO:0007669"/>
    <property type="project" value="UniProtKB-UniRule"/>
</dbReference>
<dbReference type="PATRIC" id="fig|1384056.3.peg.1698"/>
<dbReference type="RefSeq" id="WP_034212739.1">
    <property type="nucleotide sequence ID" value="NZ_AVCK01000022.1"/>
</dbReference>
<dbReference type="PANTHER" id="PTHR38693">
    <property type="entry name" value="UBIQUINONE BIOSYNTHESIS PROTEIN UBIJ"/>
    <property type="match status" value="1"/>
</dbReference>
<keyword evidence="5" id="KW-1185">Reference proteome</keyword>
<dbReference type="AlphaFoldDB" id="A0A091B2X7"/>
<dbReference type="EMBL" id="AVCK01000022">
    <property type="protein sequence ID" value="KFN45912.1"/>
    <property type="molecule type" value="Genomic_DNA"/>
</dbReference>
<evidence type="ECO:0000313" key="4">
    <source>
        <dbReference type="EMBL" id="KFN45912.1"/>
    </source>
</evidence>
<dbReference type="STRING" id="1384056.N787_02895"/>
<dbReference type="HAMAP" id="MF_02215">
    <property type="entry name" value="UbiJ"/>
    <property type="match status" value="1"/>
</dbReference>
<reference evidence="4 5" key="1">
    <citation type="submission" date="2013-09" db="EMBL/GenBank/DDBJ databases">
        <title>Genome sequencing of Arenimonas metalli.</title>
        <authorList>
            <person name="Chen F."/>
            <person name="Wang G."/>
        </authorList>
    </citation>
    <scope>NUCLEOTIDE SEQUENCE [LARGE SCALE GENOMIC DNA]</scope>
    <source>
        <strain evidence="4 5">CF5-1</strain>
    </source>
</reference>
<keyword evidence="1" id="KW-0831">Ubiquinone biosynthesis</keyword>
<dbReference type="UniPathway" id="UPA00232"/>
<accession>A0A091B2X7</accession>
<keyword evidence="1" id="KW-0963">Cytoplasm</keyword>
<dbReference type="InterPro" id="IPR038989">
    <property type="entry name" value="UbiJ"/>
</dbReference>